<protein>
    <recommendedName>
        <fullName evidence="4">Lipoprotein</fullName>
    </recommendedName>
</protein>
<dbReference type="RefSeq" id="WP_102951081.1">
    <property type="nucleotide sequence ID" value="NZ_CP024847.1"/>
</dbReference>
<sequence length="227" mass="24801">MKKLTLNLLLISGFSLLISACNNGGIGETLGSTSTTNQFKAESVVNENPDPYYDSILSTDSPSLTSKALTKNVNIKIIFANINNAGQSPTVIAPNIVCPSNSNFSLTKVTPANNGKELNLQISGPFAALDRKNCNLLKDDYTFFAIKNLQIGFIDEGQYHICTIKQYIGTSYDTAYFQYNKLQGDTKNTFLPCEEGSTGYEYLLTPGQHQAAFSYTPGNITIYKVSQ</sequence>
<dbReference type="PROSITE" id="PS51257">
    <property type="entry name" value="PROKAR_LIPOPROTEIN"/>
    <property type="match status" value="1"/>
</dbReference>
<dbReference type="Proteomes" id="UP000236655">
    <property type="component" value="Chromosome"/>
</dbReference>
<keyword evidence="3" id="KW-1185">Reference proteome</keyword>
<proteinExistence type="predicted"/>
<organism evidence="2 3">
    <name type="scientific">Aquella oligotrophica</name>
    <dbReference type="NCBI Taxonomy" id="2067065"/>
    <lineage>
        <taxon>Bacteria</taxon>
        <taxon>Pseudomonadati</taxon>
        <taxon>Pseudomonadota</taxon>
        <taxon>Betaproteobacteria</taxon>
        <taxon>Neisseriales</taxon>
        <taxon>Neisseriaceae</taxon>
        <taxon>Aquella</taxon>
    </lineage>
</organism>
<keyword evidence="1" id="KW-0732">Signal</keyword>
<name>A0A2I7N5N8_9NEIS</name>
<feature type="signal peptide" evidence="1">
    <location>
        <begin position="1"/>
        <end position="20"/>
    </location>
</feature>
<evidence type="ECO:0000313" key="3">
    <source>
        <dbReference type="Proteomes" id="UP000236655"/>
    </source>
</evidence>
<gene>
    <name evidence="2" type="ORF">CUN60_05575</name>
</gene>
<evidence type="ECO:0000313" key="2">
    <source>
        <dbReference type="EMBL" id="AUR51784.1"/>
    </source>
</evidence>
<reference evidence="3" key="1">
    <citation type="submission" date="2017-11" db="EMBL/GenBank/DDBJ databases">
        <authorList>
            <person name="Chan K.G."/>
            <person name="Lee L.S."/>
        </authorList>
    </citation>
    <scope>NUCLEOTIDE SEQUENCE [LARGE SCALE GENOMIC DNA]</scope>
    <source>
        <strain evidence="3">DSM 100970</strain>
    </source>
</reference>
<dbReference type="AlphaFoldDB" id="A0A2I7N5N8"/>
<dbReference type="EMBL" id="CP024847">
    <property type="protein sequence ID" value="AUR51784.1"/>
    <property type="molecule type" value="Genomic_DNA"/>
</dbReference>
<feature type="chain" id="PRO_5014417436" description="Lipoprotein" evidence="1">
    <location>
        <begin position="21"/>
        <end position="227"/>
    </location>
</feature>
<dbReference type="KEGG" id="nba:CUN60_05575"/>
<accession>A0A2I7N5N8</accession>
<evidence type="ECO:0008006" key="4">
    <source>
        <dbReference type="Google" id="ProtNLM"/>
    </source>
</evidence>
<evidence type="ECO:0000256" key="1">
    <source>
        <dbReference type="SAM" id="SignalP"/>
    </source>
</evidence>